<accession>A0A1Y2BDU7</accession>
<sequence>MARKGANRSELFQFTMNPTMLVIQADARTIRINNSNFFNIVTKAERFVNSKKQWSRRPRTRYSDKNSNAIPPVCKTNVFGDDAKLVPVS</sequence>
<keyword evidence="2" id="KW-1185">Reference proteome</keyword>
<gene>
    <name evidence="1" type="ORF">BCR33DRAFT_723321</name>
</gene>
<dbReference type="AlphaFoldDB" id="A0A1Y2BDU7"/>
<evidence type="ECO:0000313" key="1">
    <source>
        <dbReference type="EMBL" id="ORY32983.1"/>
    </source>
</evidence>
<protein>
    <submittedName>
        <fullName evidence="1">Uncharacterized protein</fullName>
    </submittedName>
</protein>
<evidence type="ECO:0000313" key="2">
    <source>
        <dbReference type="Proteomes" id="UP000193642"/>
    </source>
</evidence>
<reference evidence="1 2" key="1">
    <citation type="submission" date="2016-07" db="EMBL/GenBank/DDBJ databases">
        <title>Pervasive Adenine N6-methylation of Active Genes in Fungi.</title>
        <authorList>
            <consortium name="DOE Joint Genome Institute"/>
            <person name="Mondo S.J."/>
            <person name="Dannebaum R.O."/>
            <person name="Kuo R.C."/>
            <person name="Labutti K."/>
            <person name="Haridas S."/>
            <person name="Kuo A."/>
            <person name="Salamov A."/>
            <person name="Ahrendt S.R."/>
            <person name="Lipzen A."/>
            <person name="Sullivan W."/>
            <person name="Andreopoulos W.B."/>
            <person name="Clum A."/>
            <person name="Lindquist E."/>
            <person name="Daum C."/>
            <person name="Ramamoorthy G.K."/>
            <person name="Gryganskyi A."/>
            <person name="Culley D."/>
            <person name="Magnuson J.K."/>
            <person name="James T.Y."/>
            <person name="O'Malley M.A."/>
            <person name="Stajich J.E."/>
            <person name="Spatafora J.W."/>
            <person name="Visel A."/>
            <person name="Grigoriev I.V."/>
        </authorList>
    </citation>
    <scope>NUCLEOTIDE SEQUENCE [LARGE SCALE GENOMIC DNA]</scope>
    <source>
        <strain evidence="1 2">JEL800</strain>
    </source>
</reference>
<proteinExistence type="predicted"/>
<comment type="caution">
    <text evidence="1">The sequence shown here is derived from an EMBL/GenBank/DDBJ whole genome shotgun (WGS) entry which is preliminary data.</text>
</comment>
<name>A0A1Y2BDU7_9FUNG</name>
<organism evidence="1 2">
    <name type="scientific">Rhizoclosmatium globosum</name>
    <dbReference type="NCBI Taxonomy" id="329046"/>
    <lineage>
        <taxon>Eukaryota</taxon>
        <taxon>Fungi</taxon>
        <taxon>Fungi incertae sedis</taxon>
        <taxon>Chytridiomycota</taxon>
        <taxon>Chytridiomycota incertae sedis</taxon>
        <taxon>Chytridiomycetes</taxon>
        <taxon>Chytridiales</taxon>
        <taxon>Chytriomycetaceae</taxon>
        <taxon>Rhizoclosmatium</taxon>
    </lineage>
</organism>
<dbReference type="Proteomes" id="UP000193642">
    <property type="component" value="Unassembled WGS sequence"/>
</dbReference>
<dbReference type="EMBL" id="MCGO01000069">
    <property type="protein sequence ID" value="ORY32983.1"/>
    <property type="molecule type" value="Genomic_DNA"/>
</dbReference>